<keyword evidence="1" id="KW-1133">Transmembrane helix</keyword>
<protein>
    <submittedName>
        <fullName evidence="2">Uncharacterized protein</fullName>
    </submittedName>
</protein>
<accession>A0A9P5YD90</accession>
<keyword evidence="1" id="KW-0812">Transmembrane</keyword>
<comment type="caution">
    <text evidence="2">The sequence shown here is derived from an EMBL/GenBank/DDBJ whole genome shotgun (WGS) entry which is preliminary data.</text>
</comment>
<name>A0A9P5YD90_9AGAR</name>
<evidence type="ECO:0000313" key="2">
    <source>
        <dbReference type="EMBL" id="KAF9465751.1"/>
    </source>
</evidence>
<evidence type="ECO:0000313" key="3">
    <source>
        <dbReference type="Proteomes" id="UP000807353"/>
    </source>
</evidence>
<dbReference type="Proteomes" id="UP000807353">
    <property type="component" value="Unassembled WGS sequence"/>
</dbReference>
<reference evidence="2" key="1">
    <citation type="submission" date="2020-11" db="EMBL/GenBank/DDBJ databases">
        <authorList>
            <consortium name="DOE Joint Genome Institute"/>
            <person name="Ahrendt S."/>
            <person name="Riley R."/>
            <person name="Andreopoulos W."/>
            <person name="Labutti K."/>
            <person name="Pangilinan J."/>
            <person name="Ruiz-Duenas F.J."/>
            <person name="Barrasa J.M."/>
            <person name="Sanchez-Garcia M."/>
            <person name="Camarero S."/>
            <person name="Miyauchi S."/>
            <person name="Serrano A."/>
            <person name="Linde D."/>
            <person name="Babiker R."/>
            <person name="Drula E."/>
            <person name="Ayuso-Fernandez I."/>
            <person name="Pacheco R."/>
            <person name="Padilla G."/>
            <person name="Ferreira P."/>
            <person name="Barriuso J."/>
            <person name="Kellner H."/>
            <person name="Castanera R."/>
            <person name="Alfaro M."/>
            <person name="Ramirez L."/>
            <person name="Pisabarro A.G."/>
            <person name="Kuo A."/>
            <person name="Tritt A."/>
            <person name="Lipzen A."/>
            <person name="He G."/>
            <person name="Yan M."/>
            <person name="Ng V."/>
            <person name="Cullen D."/>
            <person name="Martin F."/>
            <person name="Rosso M.-N."/>
            <person name="Henrissat B."/>
            <person name="Hibbett D."/>
            <person name="Martinez A.T."/>
            <person name="Grigoriev I.V."/>
        </authorList>
    </citation>
    <scope>NUCLEOTIDE SEQUENCE</scope>
    <source>
        <strain evidence="2">CBS 247.69</strain>
    </source>
</reference>
<feature type="transmembrane region" description="Helical" evidence="1">
    <location>
        <begin position="21"/>
        <end position="44"/>
    </location>
</feature>
<sequence>MQHPPTRASALSRQLYRFCSGFLGIYISSGWSSSLLFPFIGIPLRIFNLHGSNLTNIGLNHILELAPNFRVGGTCRNIFWTPGSSNFRTQLK</sequence>
<keyword evidence="1" id="KW-0472">Membrane</keyword>
<evidence type="ECO:0000256" key="1">
    <source>
        <dbReference type="SAM" id="Phobius"/>
    </source>
</evidence>
<keyword evidence="3" id="KW-1185">Reference proteome</keyword>
<proteinExistence type="predicted"/>
<organism evidence="2 3">
    <name type="scientific">Collybia nuda</name>
    <dbReference type="NCBI Taxonomy" id="64659"/>
    <lineage>
        <taxon>Eukaryota</taxon>
        <taxon>Fungi</taxon>
        <taxon>Dikarya</taxon>
        <taxon>Basidiomycota</taxon>
        <taxon>Agaricomycotina</taxon>
        <taxon>Agaricomycetes</taxon>
        <taxon>Agaricomycetidae</taxon>
        <taxon>Agaricales</taxon>
        <taxon>Tricholomatineae</taxon>
        <taxon>Clitocybaceae</taxon>
        <taxon>Collybia</taxon>
    </lineage>
</organism>
<gene>
    <name evidence="2" type="ORF">BDZ94DRAFT_1253049</name>
</gene>
<dbReference type="AlphaFoldDB" id="A0A9P5YD90"/>
<dbReference type="EMBL" id="MU150245">
    <property type="protein sequence ID" value="KAF9465751.1"/>
    <property type="molecule type" value="Genomic_DNA"/>
</dbReference>